<name>A0ABD2PUL3_9PLAT</name>
<organism evidence="2 3">
    <name type="scientific">Cichlidogyrus casuarinus</name>
    <dbReference type="NCBI Taxonomy" id="1844966"/>
    <lineage>
        <taxon>Eukaryota</taxon>
        <taxon>Metazoa</taxon>
        <taxon>Spiralia</taxon>
        <taxon>Lophotrochozoa</taxon>
        <taxon>Platyhelminthes</taxon>
        <taxon>Monogenea</taxon>
        <taxon>Monopisthocotylea</taxon>
        <taxon>Dactylogyridea</taxon>
        <taxon>Ancyrocephalidae</taxon>
        <taxon>Cichlidogyrus</taxon>
    </lineage>
</organism>
<dbReference type="InterPro" id="IPR005135">
    <property type="entry name" value="Endo/exonuclease/phosphatase"/>
</dbReference>
<gene>
    <name evidence="2" type="ORF">Ciccas_010279</name>
</gene>
<sequence length="60" mass="6755">MEDLVVLTTVYLPPQLSSDTLQLALEQLETHIQMAEELSLDIIIVGDFNLARVNWNTPTT</sequence>
<dbReference type="InterPro" id="IPR036691">
    <property type="entry name" value="Endo/exonu/phosph_ase_sf"/>
</dbReference>
<feature type="domain" description="Endonuclease/exonuclease/phosphatase" evidence="1">
    <location>
        <begin position="7"/>
        <end position="58"/>
    </location>
</feature>
<reference evidence="2 3" key="1">
    <citation type="submission" date="2024-11" db="EMBL/GenBank/DDBJ databases">
        <title>Adaptive evolution of stress response genes in parasites aligns with host niche diversity.</title>
        <authorList>
            <person name="Hahn C."/>
            <person name="Resl P."/>
        </authorList>
    </citation>
    <scope>NUCLEOTIDE SEQUENCE [LARGE SCALE GENOMIC DNA]</scope>
    <source>
        <strain evidence="2">EGGRZ-B1_66</strain>
        <tissue evidence="2">Body</tissue>
    </source>
</reference>
<dbReference type="Pfam" id="PF14529">
    <property type="entry name" value="Exo_endo_phos_2"/>
    <property type="match status" value="1"/>
</dbReference>
<comment type="caution">
    <text evidence="2">The sequence shown here is derived from an EMBL/GenBank/DDBJ whole genome shotgun (WGS) entry which is preliminary data.</text>
</comment>
<dbReference type="EMBL" id="JBJKFK010002413">
    <property type="protein sequence ID" value="KAL3311145.1"/>
    <property type="molecule type" value="Genomic_DNA"/>
</dbReference>
<evidence type="ECO:0000313" key="2">
    <source>
        <dbReference type="EMBL" id="KAL3311145.1"/>
    </source>
</evidence>
<dbReference type="SUPFAM" id="SSF56219">
    <property type="entry name" value="DNase I-like"/>
    <property type="match status" value="1"/>
</dbReference>
<proteinExistence type="predicted"/>
<dbReference type="Gene3D" id="3.60.10.10">
    <property type="entry name" value="Endonuclease/exonuclease/phosphatase"/>
    <property type="match status" value="1"/>
</dbReference>
<evidence type="ECO:0000313" key="3">
    <source>
        <dbReference type="Proteomes" id="UP001626550"/>
    </source>
</evidence>
<keyword evidence="3" id="KW-1185">Reference proteome</keyword>
<accession>A0ABD2PUL3</accession>
<dbReference type="AlphaFoldDB" id="A0ABD2PUL3"/>
<dbReference type="Proteomes" id="UP001626550">
    <property type="component" value="Unassembled WGS sequence"/>
</dbReference>
<protein>
    <recommendedName>
        <fullName evidence="1">Endonuclease/exonuclease/phosphatase domain-containing protein</fullName>
    </recommendedName>
</protein>
<evidence type="ECO:0000259" key="1">
    <source>
        <dbReference type="Pfam" id="PF14529"/>
    </source>
</evidence>